<evidence type="ECO:0000313" key="1">
    <source>
        <dbReference type="EMBL" id="EDY17434.1"/>
    </source>
</evidence>
<dbReference type="RefSeq" id="WP_006982272.1">
    <property type="nucleotide sequence ID" value="NZ_ABVL01000019.1"/>
</dbReference>
<reference evidence="1 2" key="1">
    <citation type="journal article" date="2011" name="J. Bacteriol.">
        <title>Genome sequence of Chthoniobacter flavus Ellin428, an aerobic heterotrophic soil bacterium.</title>
        <authorList>
            <person name="Kant R."/>
            <person name="van Passel M.W."/>
            <person name="Palva A."/>
            <person name="Lucas S."/>
            <person name="Lapidus A."/>
            <person name="Glavina Del Rio T."/>
            <person name="Dalin E."/>
            <person name="Tice H."/>
            <person name="Bruce D."/>
            <person name="Goodwin L."/>
            <person name="Pitluck S."/>
            <person name="Larimer F.W."/>
            <person name="Land M.L."/>
            <person name="Hauser L."/>
            <person name="Sangwan P."/>
            <person name="de Vos W.M."/>
            <person name="Janssen P.H."/>
            <person name="Smidt H."/>
        </authorList>
    </citation>
    <scope>NUCLEOTIDE SEQUENCE [LARGE SCALE GENOMIC DNA]</scope>
    <source>
        <strain evidence="1 2">Ellin428</strain>
    </source>
</reference>
<dbReference type="EMBL" id="ABVL01000019">
    <property type="protein sequence ID" value="EDY17434.1"/>
    <property type="molecule type" value="Genomic_DNA"/>
</dbReference>
<sequence length="143" mass="16022">MPEANAHLLKRWFEEVWNQSREAAIDELAAPNMVAHGLLDANGKPIDRIDKFKVFWRQFRDAFPDMHIEVNEALADGDKQVVRCTVRATHTGGGLGFAATNKPIMFTGTVIARIQDGRMVEAWDNWDFLGLYQQLGLTPAAAV</sequence>
<evidence type="ECO:0000313" key="2">
    <source>
        <dbReference type="Proteomes" id="UP000005824"/>
    </source>
</evidence>
<comment type="caution">
    <text evidence="1">The sequence shown here is derived from an EMBL/GenBank/DDBJ whole genome shotgun (WGS) entry which is preliminary data.</text>
</comment>
<dbReference type="Pfam" id="PF07366">
    <property type="entry name" value="SnoaL"/>
    <property type="match status" value="1"/>
</dbReference>
<proteinExistence type="predicted"/>
<dbReference type="InterPro" id="IPR032710">
    <property type="entry name" value="NTF2-like_dom_sf"/>
</dbReference>
<dbReference type="SUPFAM" id="SSF54427">
    <property type="entry name" value="NTF2-like"/>
    <property type="match status" value="1"/>
</dbReference>
<dbReference type="PANTHER" id="PTHR38436:SF1">
    <property type="entry name" value="ESTER CYCLASE"/>
    <property type="match status" value="1"/>
</dbReference>
<dbReference type="InParanoid" id="B4D7R1"/>
<dbReference type="Gene3D" id="3.10.450.50">
    <property type="match status" value="1"/>
</dbReference>
<dbReference type="Proteomes" id="UP000005824">
    <property type="component" value="Unassembled WGS sequence"/>
</dbReference>
<evidence type="ECO:0008006" key="3">
    <source>
        <dbReference type="Google" id="ProtNLM"/>
    </source>
</evidence>
<dbReference type="PANTHER" id="PTHR38436">
    <property type="entry name" value="POLYKETIDE CYCLASE SNOAL-LIKE DOMAIN"/>
    <property type="match status" value="1"/>
</dbReference>
<organism evidence="1 2">
    <name type="scientific">Chthoniobacter flavus Ellin428</name>
    <dbReference type="NCBI Taxonomy" id="497964"/>
    <lineage>
        <taxon>Bacteria</taxon>
        <taxon>Pseudomonadati</taxon>
        <taxon>Verrucomicrobiota</taxon>
        <taxon>Spartobacteria</taxon>
        <taxon>Chthoniobacterales</taxon>
        <taxon>Chthoniobacteraceae</taxon>
        <taxon>Chthoniobacter</taxon>
    </lineage>
</organism>
<protein>
    <recommendedName>
        <fullName evidence="3">Ester cyclase</fullName>
    </recommendedName>
</protein>
<keyword evidence="2" id="KW-1185">Reference proteome</keyword>
<dbReference type="AlphaFoldDB" id="B4D7R1"/>
<dbReference type="InterPro" id="IPR009959">
    <property type="entry name" value="Cyclase_SnoaL-like"/>
</dbReference>
<name>B4D7R1_9BACT</name>
<dbReference type="STRING" id="497964.CfE428DRAFT_4951"/>
<accession>B4D7R1</accession>
<gene>
    <name evidence="1" type="ORF">CfE428DRAFT_4951</name>
</gene>
<dbReference type="GO" id="GO:0030638">
    <property type="term" value="P:polyketide metabolic process"/>
    <property type="evidence" value="ECO:0007669"/>
    <property type="project" value="InterPro"/>
</dbReference>
<dbReference type="eggNOG" id="COG5485">
    <property type="taxonomic scope" value="Bacteria"/>
</dbReference>